<feature type="chain" id="PRO_5012489017" description="ABC transporter substrate-binding protein" evidence="2">
    <location>
        <begin position="29"/>
        <end position="556"/>
    </location>
</feature>
<evidence type="ECO:0000256" key="2">
    <source>
        <dbReference type="SAM" id="SignalP"/>
    </source>
</evidence>
<feature type="signal peptide" evidence="2">
    <location>
        <begin position="1"/>
        <end position="28"/>
    </location>
</feature>
<dbReference type="EMBL" id="NMUQ01000001">
    <property type="protein sequence ID" value="OXM16264.1"/>
    <property type="molecule type" value="Genomic_DNA"/>
</dbReference>
<evidence type="ECO:0000313" key="4">
    <source>
        <dbReference type="Proteomes" id="UP000215145"/>
    </source>
</evidence>
<dbReference type="AlphaFoldDB" id="A0A229P2T8"/>
<dbReference type="SUPFAM" id="SSF53850">
    <property type="entry name" value="Periplasmic binding protein-like II"/>
    <property type="match status" value="1"/>
</dbReference>
<dbReference type="Gene3D" id="3.40.190.10">
    <property type="entry name" value="Periplasmic binding protein-like II"/>
    <property type="match status" value="3"/>
</dbReference>
<protein>
    <recommendedName>
        <fullName evidence="5">ABC transporter substrate-binding protein</fullName>
    </recommendedName>
</protein>
<dbReference type="RefSeq" id="WP_089523348.1">
    <property type="nucleotide sequence ID" value="NZ_NMUQ01000001.1"/>
</dbReference>
<keyword evidence="1 2" id="KW-0732">Signal</keyword>
<dbReference type="InterPro" id="IPR050490">
    <property type="entry name" value="Bact_solute-bd_prot1"/>
</dbReference>
<dbReference type="PANTHER" id="PTHR43649">
    <property type="entry name" value="ARABINOSE-BINDING PROTEIN-RELATED"/>
    <property type="match status" value="1"/>
</dbReference>
<dbReference type="OrthoDB" id="9787283at2"/>
<keyword evidence="4" id="KW-1185">Reference proteome</keyword>
<dbReference type="Proteomes" id="UP000215145">
    <property type="component" value="Unassembled WGS sequence"/>
</dbReference>
<organism evidence="3 4">
    <name type="scientific">Paenibacillus herberti</name>
    <dbReference type="NCBI Taxonomy" id="1619309"/>
    <lineage>
        <taxon>Bacteria</taxon>
        <taxon>Bacillati</taxon>
        <taxon>Bacillota</taxon>
        <taxon>Bacilli</taxon>
        <taxon>Bacillales</taxon>
        <taxon>Paenibacillaceae</taxon>
        <taxon>Paenibacillus</taxon>
    </lineage>
</organism>
<dbReference type="PANTHER" id="PTHR43649:SF33">
    <property type="entry name" value="POLYGALACTURONAN_RHAMNOGALACTURONAN-BINDING PROTEIN YTCQ"/>
    <property type="match status" value="1"/>
</dbReference>
<reference evidence="3 4" key="1">
    <citation type="submission" date="2017-07" db="EMBL/GenBank/DDBJ databases">
        <title>Paenibacillus herberti R33 genome sequencing and assembly.</title>
        <authorList>
            <person name="Su W."/>
        </authorList>
    </citation>
    <scope>NUCLEOTIDE SEQUENCE [LARGE SCALE GENOMIC DNA]</scope>
    <source>
        <strain evidence="3 4">R33</strain>
    </source>
</reference>
<evidence type="ECO:0000313" key="3">
    <source>
        <dbReference type="EMBL" id="OXM16264.1"/>
    </source>
</evidence>
<evidence type="ECO:0008006" key="5">
    <source>
        <dbReference type="Google" id="ProtNLM"/>
    </source>
</evidence>
<sequence length="556" mass="62255">MDKKVMFKVSAVLTLAVAALAGCSGQNASNKSPQPTVSAAVNENIDPNAKYDPPIEVSTHFSVGASFADKFKDEQLNTNVFAKGQLEELGIKLTYKWIARGDDQSFQKSSVAIASGDIPEIMVVTKEQLATLSKTDMIHKDLAPIYEKYASKLTKDIMHEEGDIAFDSATFNGKLIAIPNTDSSGDLASFLWIRLDWLEKLNLETPKSMDDLYNVIRAFVERDPDGNNKKDTVGLMLNKDFLSPGVGDAVGIFNGFHAYPKSWVKDDSGNLVYGSVQPEMKEALAYLQKLYKDGFIEQDFGAKDSGKAAELAGANRVGVEFGAMWNGMYPLQATKENFPNSDWRAMALLSNDDKPARPQVKLNVANYYVVKKEFQHPEALIKLLNFWTEKNWGSSKEDYDKYIGNLDTGAAHLNQIRAWPSKKNMNAHLHVKEAFATGDTSKLNSEEKSYYDNIVKFKAGDNKVAQFEKVFGETGSFAIMDQYYTKNLFMMDQYYGASTETMKNKMSTIVKSEMEYYTKVIMGSESLDKFDTFVAKLNKLGLEQITKEVNEWNKNR</sequence>
<proteinExistence type="predicted"/>
<comment type="caution">
    <text evidence="3">The sequence shown here is derived from an EMBL/GenBank/DDBJ whole genome shotgun (WGS) entry which is preliminary data.</text>
</comment>
<evidence type="ECO:0000256" key="1">
    <source>
        <dbReference type="ARBA" id="ARBA00022729"/>
    </source>
</evidence>
<dbReference type="PROSITE" id="PS51257">
    <property type="entry name" value="PROKAR_LIPOPROTEIN"/>
    <property type="match status" value="1"/>
</dbReference>
<accession>A0A229P2T8</accession>
<name>A0A229P2T8_9BACL</name>
<gene>
    <name evidence="3" type="ORF">CGZ75_06120</name>
</gene>